<dbReference type="Proteomes" id="UP000019812">
    <property type="component" value="Unassembled WGS sequence"/>
</dbReference>
<dbReference type="STRING" id="1457154.CAPSK01_004369"/>
<dbReference type="SUPFAM" id="SSF52172">
    <property type="entry name" value="CheY-like"/>
    <property type="match status" value="1"/>
</dbReference>
<proteinExistence type="predicted"/>
<dbReference type="PROSITE" id="PS50043">
    <property type="entry name" value="HTH_LUXR_2"/>
    <property type="match status" value="1"/>
</dbReference>
<feature type="domain" description="HTH luxR-type" evidence="6">
    <location>
        <begin position="152"/>
        <end position="217"/>
    </location>
</feature>
<dbReference type="PROSITE" id="PS50110">
    <property type="entry name" value="RESPONSE_REGULATORY"/>
    <property type="match status" value="1"/>
</dbReference>
<evidence type="ECO:0000259" key="6">
    <source>
        <dbReference type="PROSITE" id="PS50043"/>
    </source>
</evidence>
<dbReference type="PRINTS" id="PR00038">
    <property type="entry name" value="HTHLUXR"/>
</dbReference>
<dbReference type="Pfam" id="PF00072">
    <property type="entry name" value="Response_reg"/>
    <property type="match status" value="1"/>
</dbReference>
<dbReference type="Gene3D" id="3.40.50.2300">
    <property type="match status" value="1"/>
</dbReference>
<dbReference type="EMBL" id="JDSS02000044">
    <property type="protein sequence ID" value="KFB66321.1"/>
    <property type="molecule type" value="Genomic_DNA"/>
</dbReference>
<keyword evidence="2" id="KW-0805">Transcription regulation</keyword>
<dbReference type="InterPro" id="IPR000792">
    <property type="entry name" value="Tscrpt_reg_LuxR_C"/>
</dbReference>
<sequence>MKPLRVLLADDHTLMRAGLRKLVEGIQGFQVIAEASDGRETVRLAREREPDIVLLDISMPGLNGLDATALIVKAVPATRVVVLSMHTTEGYVLAALRAGAVGYVVKDAAVDELERALRAVGNGQGWLSPVVSRHLFDDYLRLAASREDAASSAVGNELLTPRQREILQLVAEGCTTRDIAKRLCVSLRTVETHRAQLMERLNIHDVAGLTRFAIRSGLVDPFR</sequence>
<dbReference type="CDD" id="cd06170">
    <property type="entry name" value="LuxR_C_like"/>
    <property type="match status" value="1"/>
</dbReference>
<dbReference type="GO" id="GO:0000160">
    <property type="term" value="P:phosphorelay signal transduction system"/>
    <property type="evidence" value="ECO:0007669"/>
    <property type="project" value="InterPro"/>
</dbReference>
<keyword evidence="4" id="KW-0804">Transcription</keyword>
<dbReference type="InterPro" id="IPR058245">
    <property type="entry name" value="NreC/VraR/RcsB-like_REC"/>
</dbReference>
<keyword evidence="8" id="KW-0378">Hydrolase</keyword>
<keyword evidence="1 5" id="KW-0597">Phosphoprotein</keyword>
<dbReference type="Pfam" id="PF00196">
    <property type="entry name" value="GerE"/>
    <property type="match status" value="1"/>
</dbReference>
<accession>A0A084XV27</accession>
<reference evidence="8 9" key="1">
    <citation type="submission" date="2014-07" db="EMBL/GenBank/DDBJ databases">
        <title>Expanding our view of genomic diversity in Candidatus Accumulibacter clades.</title>
        <authorList>
            <person name="Skennerton C.T."/>
            <person name="Barr J.J."/>
            <person name="Slater F.R."/>
            <person name="Bond P.L."/>
            <person name="Tyson G.W."/>
        </authorList>
    </citation>
    <scope>NUCLEOTIDE SEQUENCE [LARGE SCALE GENOMIC DNA]</scope>
    <source>
        <strain evidence="9">SK-01</strain>
    </source>
</reference>
<dbReference type="InterPro" id="IPR011006">
    <property type="entry name" value="CheY-like_superfamily"/>
</dbReference>
<dbReference type="GO" id="GO:0003677">
    <property type="term" value="F:DNA binding"/>
    <property type="evidence" value="ECO:0007669"/>
    <property type="project" value="UniProtKB-KW"/>
</dbReference>
<feature type="domain" description="Response regulatory" evidence="7">
    <location>
        <begin position="5"/>
        <end position="121"/>
    </location>
</feature>
<comment type="caution">
    <text evidence="8">The sequence shown here is derived from an EMBL/GenBank/DDBJ whole genome shotgun (WGS) entry which is preliminary data.</text>
</comment>
<evidence type="ECO:0000256" key="2">
    <source>
        <dbReference type="ARBA" id="ARBA00023015"/>
    </source>
</evidence>
<evidence type="ECO:0000313" key="9">
    <source>
        <dbReference type="Proteomes" id="UP000019812"/>
    </source>
</evidence>
<organism evidence="8 9">
    <name type="scientific">Candidatus Accumulibacter vicinus</name>
    <dbReference type="NCBI Taxonomy" id="2954382"/>
    <lineage>
        <taxon>Bacteria</taxon>
        <taxon>Pseudomonadati</taxon>
        <taxon>Pseudomonadota</taxon>
        <taxon>Betaproteobacteria</taxon>
        <taxon>Candidatus Accumulibacter</taxon>
    </lineage>
</organism>
<dbReference type="PANTHER" id="PTHR43214">
    <property type="entry name" value="TWO-COMPONENT RESPONSE REGULATOR"/>
    <property type="match status" value="1"/>
</dbReference>
<dbReference type="GO" id="GO:0006355">
    <property type="term" value="P:regulation of DNA-templated transcription"/>
    <property type="evidence" value="ECO:0007669"/>
    <property type="project" value="InterPro"/>
</dbReference>
<dbReference type="PANTHER" id="PTHR43214:SF41">
    <property type="entry name" value="NITRATE_NITRITE RESPONSE REGULATOR PROTEIN NARP"/>
    <property type="match status" value="1"/>
</dbReference>
<dbReference type="InterPro" id="IPR001789">
    <property type="entry name" value="Sig_transdc_resp-reg_receiver"/>
</dbReference>
<dbReference type="SMART" id="SM00421">
    <property type="entry name" value="HTH_LUXR"/>
    <property type="match status" value="1"/>
</dbReference>
<keyword evidence="8" id="KW-0645">Protease</keyword>
<evidence type="ECO:0000256" key="3">
    <source>
        <dbReference type="ARBA" id="ARBA00023125"/>
    </source>
</evidence>
<dbReference type="InterPro" id="IPR039420">
    <property type="entry name" value="WalR-like"/>
</dbReference>
<evidence type="ECO:0000259" key="7">
    <source>
        <dbReference type="PROSITE" id="PS50110"/>
    </source>
</evidence>
<evidence type="ECO:0000256" key="1">
    <source>
        <dbReference type="ARBA" id="ARBA00022553"/>
    </source>
</evidence>
<gene>
    <name evidence="8" type="primary">degU_3</name>
    <name evidence="8" type="ORF">CAPSK01_004369</name>
</gene>
<feature type="modified residue" description="4-aspartylphosphate" evidence="5">
    <location>
        <position position="56"/>
    </location>
</feature>
<name>A0A084XV27_9PROT</name>
<evidence type="ECO:0000256" key="4">
    <source>
        <dbReference type="ARBA" id="ARBA00023163"/>
    </source>
</evidence>
<evidence type="ECO:0000313" key="8">
    <source>
        <dbReference type="EMBL" id="KFB66321.1"/>
    </source>
</evidence>
<dbReference type="GO" id="GO:0008233">
    <property type="term" value="F:peptidase activity"/>
    <property type="evidence" value="ECO:0007669"/>
    <property type="project" value="UniProtKB-KW"/>
</dbReference>
<evidence type="ECO:0000256" key="5">
    <source>
        <dbReference type="PROSITE-ProRule" id="PRU00169"/>
    </source>
</evidence>
<dbReference type="InterPro" id="IPR016032">
    <property type="entry name" value="Sig_transdc_resp-reg_C-effctor"/>
</dbReference>
<keyword evidence="3" id="KW-0238">DNA-binding</keyword>
<dbReference type="RefSeq" id="WP_273704091.1">
    <property type="nucleotide sequence ID" value="NZ_JDSS02000044.1"/>
</dbReference>
<dbReference type="AlphaFoldDB" id="A0A084XV27"/>
<dbReference type="SUPFAM" id="SSF46894">
    <property type="entry name" value="C-terminal effector domain of the bipartite response regulators"/>
    <property type="match status" value="1"/>
</dbReference>
<protein>
    <submittedName>
        <fullName evidence="8">Protease production enhancer protein</fullName>
    </submittedName>
</protein>
<dbReference type="GO" id="GO:0006508">
    <property type="term" value="P:proteolysis"/>
    <property type="evidence" value="ECO:0007669"/>
    <property type="project" value="UniProtKB-KW"/>
</dbReference>
<dbReference type="SMART" id="SM00448">
    <property type="entry name" value="REC"/>
    <property type="match status" value="1"/>
</dbReference>
<dbReference type="CDD" id="cd17535">
    <property type="entry name" value="REC_NarL-like"/>
    <property type="match status" value="1"/>
</dbReference>